<dbReference type="PANTHER" id="PTHR30012">
    <property type="entry name" value="GENERAL SECRETION PATHWAY PROTEIN"/>
    <property type="match status" value="1"/>
</dbReference>
<accession>A0A1N7JMX7</accession>
<dbReference type="PRINTS" id="PR00812">
    <property type="entry name" value="BCTERIALGSPF"/>
</dbReference>
<evidence type="ECO:0000256" key="1">
    <source>
        <dbReference type="ARBA" id="ARBA00004429"/>
    </source>
</evidence>
<evidence type="ECO:0000256" key="5">
    <source>
        <dbReference type="ARBA" id="ARBA00022519"/>
    </source>
</evidence>
<feature type="domain" description="Type II secretion system protein GspF" evidence="11">
    <location>
        <begin position="67"/>
        <end position="190"/>
    </location>
</feature>
<dbReference type="FunFam" id="1.20.81.30:FF:000001">
    <property type="entry name" value="Type II secretion system protein F"/>
    <property type="match status" value="2"/>
</dbReference>
<keyword evidence="3 9" id="KW-0813">Transport</keyword>
<dbReference type="STRING" id="570947.SAMN05421687_1079"/>
<dbReference type="RefSeq" id="WP_076559337.1">
    <property type="nucleotide sequence ID" value="NZ_FTOC01000007.1"/>
</dbReference>
<keyword evidence="13" id="KW-1185">Reference proteome</keyword>
<proteinExistence type="inferred from homology"/>
<dbReference type="PANTHER" id="PTHR30012:SF0">
    <property type="entry name" value="TYPE II SECRETION SYSTEM PROTEIN F-RELATED"/>
    <property type="match status" value="1"/>
</dbReference>
<feature type="transmembrane region" description="Helical" evidence="10">
    <location>
        <begin position="209"/>
        <end position="235"/>
    </location>
</feature>
<evidence type="ECO:0000256" key="4">
    <source>
        <dbReference type="ARBA" id="ARBA00022475"/>
    </source>
</evidence>
<evidence type="ECO:0000256" key="9">
    <source>
        <dbReference type="RuleBase" id="RU003923"/>
    </source>
</evidence>
<feature type="transmembrane region" description="Helical" evidence="10">
    <location>
        <begin position="166"/>
        <end position="189"/>
    </location>
</feature>
<dbReference type="EMBL" id="FTOC01000007">
    <property type="protein sequence ID" value="SIS50660.1"/>
    <property type="molecule type" value="Genomic_DNA"/>
</dbReference>
<evidence type="ECO:0000256" key="7">
    <source>
        <dbReference type="ARBA" id="ARBA00022989"/>
    </source>
</evidence>
<dbReference type="AlphaFoldDB" id="A0A1N7JMX7"/>
<evidence type="ECO:0000256" key="8">
    <source>
        <dbReference type="ARBA" id="ARBA00023136"/>
    </source>
</evidence>
<evidence type="ECO:0000256" key="3">
    <source>
        <dbReference type="ARBA" id="ARBA00022448"/>
    </source>
</evidence>
<keyword evidence="4" id="KW-1003">Cell membrane</keyword>
<dbReference type="Proteomes" id="UP000187608">
    <property type="component" value="Unassembled WGS sequence"/>
</dbReference>
<feature type="domain" description="Type II secretion system protein GspF" evidence="11">
    <location>
        <begin position="271"/>
        <end position="392"/>
    </location>
</feature>
<keyword evidence="5" id="KW-0997">Cell inner membrane</keyword>
<evidence type="ECO:0000256" key="2">
    <source>
        <dbReference type="ARBA" id="ARBA00005745"/>
    </source>
</evidence>
<reference evidence="13" key="1">
    <citation type="submission" date="2017-01" db="EMBL/GenBank/DDBJ databases">
        <authorList>
            <person name="Varghese N."/>
            <person name="Submissions S."/>
        </authorList>
    </citation>
    <scope>NUCLEOTIDE SEQUENCE [LARGE SCALE GENOMIC DNA]</scope>
    <source>
        <strain evidence="13">DSM 23127</strain>
    </source>
</reference>
<evidence type="ECO:0000313" key="12">
    <source>
        <dbReference type="EMBL" id="SIS50660.1"/>
    </source>
</evidence>
<dbReference type="Pfam" id="PF00482">
    <property type="entry name" value="T2SSF"/>
    <property type="match status" value="2"/>
</dbReference>
<dbReference type="GO" id="GO:0005886">
    <property type="term" value="C:plasma membrane"/>
    <property type="evidence" value="ECO:0007669"/>
    <property type="project" value="UniProtKB-SubCell"/>
</dbReference>
<name>A0A1N7JMX7_9BACI</name>
<comment type="subcellular location">
    <subcellularLocation>
        <location evidence="1">Cell inner membrane</location>
        <topology evidence="1">Multi-pass membrane protein</topology>
    </subcellularLocation>
    <subcellularLocation>
        <location evidence="9">Cell membrane</location>
        <topology evidence="9">Multi-pass membrane protein</topology>
    </subcellularLocation>
</comment>
<keyword evidence="7 10" id="KW-1133">Transmembrane helix</keyword>
<protein>
    <submittedName>
        <fullName evidence="12">Type IV pilus assembly protein PilC</fullName>
    </submittedName>
</protein>
<evidence type="ECO:0000313" key="13">
    <source>
        <dbReference type="Proteomes" id="UP000187608"/>
    </source>
</evidence>
<keyword evidence="8 10" id="KW-0472">Membrane</keyword>
<dbReference type="InterPro" id="IPR001992">
    <property type="entry name" value="T2SS_GspF/T4SS_PilC_CS"/>
</dbReference>
<evidence type="ECO:0000256" key="10">
    <source>
        <dbReference type="SAM" id="Phobius"/>
    </source>
</evidence>
<organism evidence="12 13">
    <name type="scientific">Salimicrobium flavidum</name>
    <dbReference type="NCBI Taxonomy" id="570947"/>
    <lineage>
        <taxon>Bacteria</taxon>
        <taxon>Bacillati</taxon>
        <taxon>Bacillota</taxon>
        <taxon>Bacilli</taxon>
        <taxon>Bacillales</taxon>
        <taxon>Bacillaceae</taxon>
        <taxon>Salimicrobium</taxon>
    </lineage>
</organism>
<comment type="similarity">
    <text evidence="2 9">Belongs to the GSP F family.</text>
</comment>
<dbReference type="InterPro" id="IPR018076">
    <property type="entry name" value="T2SS_GspF_dom"/>
</dbReference>
<dbReference type="InterPro" id="IPR042094">
    <property type="entry name" value="T2SS_GspF_sf"/>
</dbReference>
<dbReference type="InterPro" id="IPR003004">
    <property type="entry name" value="GspF/PilC"/>
</dbReference>
<evidence type="ECO:0000256" key="6">
    <source>
        <dbReference type="ARBA" id="ARBA00022692"/>
    </source>
</evidence>
<gene>
    <name evidence="12" type="ORF">SAMN05421687_1079</name>
</gene>
<dbReference type="GO" id="GO:0009306">
    <property type="term" value="P:protein secretion"/>
    <property type="evidence" value="ECO:0007669"/>
    <property type="project" value="InterPro"/>
</dbReference>
<keyword evidence="6 9" id="KW-0812">Transmembrane</keyword>
<dbReference type="Gene3D" id="1.20.81.30">
    <property type="entry name" value="Type II secretion system (T2SS), domain F"/>
    <property type="match status" value="2"/>
</dbReference>
<dbReference type="OrthoDB" id="9805682at2"/>
<dbReference type="PROSITE" id="PS00874">
    <property type="entry name" value="T2SP_F"/>
    <property type="match status" value="1"/>
</dbReference>
<evidence type="ECO:0000259" key="11">
    <source>
        <dbReference type="Pfam" id="PF00482"/>
    </source>
</evidence>
<feature type="transmembrane region" description="Helical" evidence="10">
    <location>
        <begin position="373"/>
        <end position="397"/>
    </location>
</feature>
<sequence length="401" mass="45699">MAYFTYEGRNKRGKIVRGRKKADSEREARASLAEEGVYIKKLNQLDSLLFKEITLGKKVKNQHFILYLRQFSTLIEAGVSLVEATKILVEQTPNKTLKNTLIHIQQDIEGGMPFSDAAAKHDQVFPPMFIQMMRAGELSGNLDEALNRMADYYEKQYELRQKIYSALTYPAVVGAIAIVIVVFMLTFIVPRFASMFESFGSEVPPITQFILSAGNLFSSIWWLILFLPLLLILLLKTLEKKEKPAYYIDYMKMRMPLFGPIIQKAAHARMARTLSSLFQSSVPVLQSVEMVQRVVQNKVIEEKLKEVYASLERGESMAVPLENHWAFPVLVTQMITVGEKTGTLDQMFEKVAVFYEREIDHVTDRIKTLIEPIMIVVLSIVVGVIILAIAVPMFSLFEEIQ</sequence>